<name>A0A928Z9L0_9CYAN</name>
<dbReference type="RefSeq" id="WP_264322007.1">
    <property type="nucleotide sequence ID" value="NZ_JADEXN010000249.1"/>
</dbReference>
<evidence type="ECO:0000313" key="1">
    <source>
        <dbReference type="EMBL" id="MBE9041814.1"/>
    </source>
</evidence>
<protein>
    <submittedName>
        <fullName evidence="1">AAA family ATPase</fullName>
    </submittedName>
</protein>
<proteinExistence type="predicted"/>
<dbReference type="EMBL" id="JADEXN010000249">
    <property type="protein sequence ID" value="MBE9041814.1"/>
    <property type="molecule type" value="Genomic_DNA"/>
</dbReference>
<dbReference type="SUPFAM" id="SSF52540">
    <property type="entry name" value="P-loop containing nucleoside triphosphate hydrolases"/>
    <property type="match status" value="1"/>
</dbReference>
<dbReference type="AlphaFoldDB" id="A0A928Z9L0"/>
<sequence length="478" mass="53348">MNFNLPKFFKACNPSKTLVVGNKEDRQYYIDFSQVRGTNIVRELGRTISLLGSDDPSCQLFTGHIGCGKSTELFRLKAELEKKGFHVVYFESSQDLDMADVDISDILMAIARQVSESLERENIHLQPRGFKSLLQGAVELLNTPIALSGEASIPGFGTVAAGEETGVEYSLPGGIGKITAKAKDSPKLRSQLRQYLEPRTNGILETINNELLGPATEQLKRQGKQGIVVIVDNLDRLDSTRKASGRTQPEYLFVDRGEQLKKLNCHLVYTIPLALIFSNDIGRLIGRFGVKPKVLPMVPVRVRDGGDCAPGMNLMRQMLLARAFPTLDPAARLEQCSQVFDSLETLDRLCRVSGGHVRNSLGLLYSCLQQDDPPISRETVENVIKEYRDDLIAAISDDEWKLLFEAVKQQSIQGDEDYQLLLRSMFLFEYRDENGRWFGINPALAEANKFKIWEAGDSTRVRTEDASLNSELAGLQTL</sequence>
<dbReference type="Gene3D" id="3.40.50.300">
    <property type="entry name" value="P-loop containing nucleotide triphosphate hydrolases"/>
    <property type="match status" value="1"/>
</dbReference>
<keyword evidence="2" id="KW-1185">Reference proteome</keyword>
<accession>A0A928Z9L0</accession>
<dbReference type="InterPro" id="IPR027417">
    <property type="entry name" value="P-loop_NTPase"/>
</dbReference>
<evidence type="ECO:0000313" key="2">
    <source>
        <dbReference type="Proteomes" id="UP000621799"/>
    </source>
</evidence>
<gene>
    <name evidence="1" type="ORF">IQ235_13595</name>
</gene>
<organism evidence="1 2">
    <name type="scientific">Zarconia navalis LEGE 11467</name>
    <dbReference type="NCBI Taxonomy" id="1828826"/>
    <lineage>
        <taxon>Bacteria</taxon>
        <taxon>Bacillati</taxon>
        <taxon>Cyanobacteriota</taxon>
        <taxon>Cyanophyceae</taxon>
        <taxon>Oscillatoriophycideae</taxon>
        <taxon>Oscillatoriales</taxon>
        <taxon>Oscillatoriales incertae sedis</taxon>
        <taxon>Zarconia</taxon>
        <taxon>Zarconia navalis</taxon>
    </lineage>
</organism>
<reference evidence="1" key="1">
    <citation type="submission" date="2020-10" db="EMBL/GenBank/DDBJ databases">
        <authorList>
            <person name="Castelo-Branco R."/>
            <person name="Eusebio N."/>
            <person name="Adriana R."/>
            <person name="Vieira A."/>
            <person name="Brugerolle De Fraissinette N."/>
            <person name="Rezende De Castro R."/>
            <person name="Schneider M.P."/>
            <person name="Vasconcelos V."/>
            <person name="Leao P.N."/>
        </authorList>
    </citation>
    <scope>NUCLEOTIDE SEQUENCE</scope>
    <source>
        <strain evidence="1">LEGE 11467</strain>
    </source>
</reference>
<comment type="caution">
    <text evidence="1">The sequence shown here is derived from an EMBL/GenBank/DDBJ whole genome shotgun (WGS) entry which is preliminary data.</text>
</comment>
<dbReference type="Proteomes" id="UP000621799">
    <property type="component" value="Unassembled WGS sequence"/>
</dbReference>